<feature type="domain" description="Amidohydrolase-related" evidence="6">
    <location>
        <begin position="87"/>
        <end position="427"/>
    </location>
</feature>
<feature type="region of interest" description="Disordered" evidence="5">
    <location>
        <begin position="1"/>
        <end position="29"/>
    </location>
</feature>
<dbReference type="EMBL" id="JACSQD010000006">
    <property type="protein sequence ID" value="MBD7996339.1"/>
    <property type="molecule type" value="Genomic_DNA"/>
</dbReference>
<dbReference type="Proteomes" id="UP000609874">
    <property type="component" value="Unassembled WGS sequence"/>
</dbReference>
<dbReference type="PANTHER" id="PTHR11113">
    <property type="entry name" value="N-ACETYLGLUCOSAMINE-6-PHOSPHATE DEACETYLASE"/>
    <property type="match status" value="1"/>
</dbReference>
<dbReference type="RefSeq" id="WP_191808620.1">
    <property type="nucleotide sequence ID" value="NZ_JACSQD010000006.1"/>
</dbReference>
<accession>A0ABR8UUV8</accession>
<protein>
    <submittedName>
        <fullName evidence="7">Amidohydrolase family protein</fullName>
    </submittedName>
</protein>
<evidence type="ECO:0000256" key="4">
    <source>
        <dbReference type="ARBA" id="ARBA00023277"/>
    </source>
</evidence>
<dbReference type="InterPro" id="IPR006680">
    <property type="entry name" value="Amidohydro-rel"/>
</dbReference>
<dbReference type="Pfam" id="PF01979">
    <property type="entry name" value="Amidohydro_1"/>
    <property type="match status" value="1"/>
</dbReference>
<keyword evidence="8" id="KW-1185">Reference proteome</keyword>
<evidence type="ECO:0000256" key="1">
    <source>
        <dbReference type="ARBA" id="ARBA00010716"/>
    </source>
</evidence>
<feature type="compositionally biased region" description="Basic and acidic residues" evidence="5">
    <location>
        <begin position="11"/>
        <end position="29"/>
    </location>
</feature>
<dbReference type="SUPFAM" id="SSF51338">
    <property type="entry name" value="Composite domain of metallo-dependent hydrolases"/>
    <property type="match status" value="1"/>
</dbReference>
<dbReference type="Gene3D" id="2.30.40.10">
    <property type="entry name" value="Urease, subunit C, domain 1"/>
    <property type="match status" value="1"/>
</dbReference>
<dbReference type="PIRSF" id="PIRSF038994">
    <property type="entry name" value="NagA"/>
    <property type="match status" value="1"/>
</dbReference>
<dbReference type="Gene3D" id="3.20.20.140">
    <property type="entry name" value="Metal-dependent hydrolases"/>
    <property type="match status" value="1"/>
</dbReference>
<evidence type="ECO:0000256" key="3">
    <source>
        <dbReference type="ARBA" id="ARBA00022801"/>
    </source>
</evidence>
<name>A0ABR8UUV8_9MICC</name>
<proteinExistence type="inferred from homology"/>
<keyword evidence="2" id="KW-0479">Metal-binding</keyword>
<sequence length="433" mass="44444">MTINPAQPHRTQAEADRSSAQHGHPAGDRARTILRGTALRGDGVNGARLLGDTAVVVDGEEFSYVGPGSAVSPRPGDVTVELAAGEVMIPGLIDLHCHGGYGVDFSGADAQEARRAVEALHATGTTTVMASLVTSAPQTLLRQLALLADLAEEGLVAGLHLEGPFLAEARCGAQDPRWLRDPDLGLAREFISAARGQLRTMTYAPELPGAAALVELLAENGVVPSLGHTACSPAEAGQSLELAREFLVTSGLPAARPTVTHLFNGMDPMHHRAPGALSACLRAAKAGGAAVELITDNTHLDPYLVGTMFELLGAQNIALVTDSMAAAGLADGQYQLGPSEVTVRDGVARLASTGSIAGGTATMLDLVRNTVRAGASLEDAITSAAVVPAGVLGRGREIGVLAAGAAADLLVLTPALEAARVMRRGQWLVPQQA</sequence>
<evidence type="ECO:0000259" key="6">
    <source>
        <dbReference type="Pfam" id="PF01979"/>
    </source>
</evidence>
<dbReference type="InterPro" id="IPR032466">
    <property type="entry name" value="Metal_Hydrolase"/>
</dbReference>
<keyword evidence="4" id="KW-0119">Carbohydrate metabolism</keyword>
<organism evidence="7 8">
    <name type="scientific">Arthrobacter gallicola</name>
    <dbReference type="NCBI Taxonomy" id="2762225"/>
    <lineage>
        <taxon>Bacteria</taxon>
        <taxon>Bacillati</taxon>
        <taxon>Actinomycetota</taxon>
        <taxon>Actinomycetes</taxon>
        <taxon>Micrococcales</taxon>
        <taxon>Micrococcaceae</taxon>
        <taxon>Arthrobacter</taxon>
    </lineage>
</organism>
<dbReference type="InterPro" id="IPR011059">
    <property type="entry name" value="Metal-dep_hydrolase_composite"/>
</dbReference>
<comment type="caution">
    <text evidence="7">The sequence shown here is derived from an EMBL/GenBank/DDBJ whole genome shotgun (WGS) entry which is preliminary data.</text>
</comment>
<evidence type="ECO:0000313" key="7">
    <source>
        <dbReference type="EMBL" id="MBD7996339.1"/>
    </source>
</evidence>
<keyword evidence="3" id="KW-0378">Hydrolase</keyword>
<dbReference type="PANTHER" id="PTHR11113:SF14">
    <property type="entry name" value="N-ACETYLGLUCOSAMINE-6-PHOSPHATE DEACETYLASE"/>
    <property type="match status" value="1"/>
</dbReference>
<evidence type="ECO:0000313" key="8">
    <source>
        <dbReference type="Proteomes" id="UP000609874"/>
    </source>
</evidence>
<reference evidence="7 8" key="1">
    <citation type="submission" date="2020-08" db="EMBL/GenBank/DDBJ databases">
        <title>A Genomic Blueprint of the Chicken Gut Microbiome.</title>
        <authorList>
            <person name="Gilroy R."/>
            <person name="Ravi A."/>
            <person name="Getino M."/>
            <person name="Pursley I."/>
            <person name="Horton D.L."/>
            <person name="Alikhan N.-F."/>
            <person name="Baker D."/>
            <person name="Gharbi K."/>
            <person name="Hall N."/>
            <person name="Watson M."/>
            <person name="Adriaenssens E.M."/>
            <person name="Foster-Nyarko E."/>
            <person name="Jarju S."/>
            <person name="Secka A."/>
            <person name="Antonio M."/>
            <person name="Oren A."/>
            <person name="Chaudhuri R."/>
            <person name="La Ragione R.M."/>
            <person name="Hildebrand F."/>
            <person name="Pallen M.J."/>
        </authorList>
    </citation>
    <scope>NUCLEOTIDE SEQUENCE [LARGE SCALE GENOMIC DNA]</scope>
    <source>
        <strain evidence="7 8">Sa2CUA1</strain>
    </source>
</reference>
<evidence type="ECO:0000256" key="5">
    <source>
        <dbReference type="SAM" id="MobiDB-lite"/>
    </source>
</evidence>
<comment type="similarity">
    <text evidence="1">Belongs to the metallo-dependent hydrolases superfamily. NagA family.</text>
</comment>
<dbReference type="SUPFAM" id="SSF51556">
    <property type="entry name" value="Metallo-dependent hydrolases"/>
    <property type="match status" value="1"/>
</dbReference>
<gene>
    <name evidence="7" type="ORF">H9639_13625</name>
</gene>
<dbReference type="InterPro" id="IPR003764">
    <property type="entry name" value="GlcNAc_6-P_deAcase"/>
</dbReference>
<evidence type="ECO:0000256" key="2">
    <source>
        <dbReference type="ARBA" id="ARBA00022723"/>
    </source>
</evidence>